<dbReference type="Proteomes" id="UP000807306">
    <property type="component" value="Unassembled WGS sequence"/>
</dbReference>
<feature type="region of interest" description="Disordered" evidence="1">
    <location>
        <begin position="1"/>
        <end position="90"/>
    </location>
</feature>
<dbReference type="Gene3D" id="1.25.40.690">
    <property type="match status" value="1"/>
</dbReference>
<dbReference type="Pfam" id="PF12110">
    <property type="entry name" value="Nup96"/>
    <property type="match status" value="1"/>
</dbReference>
<dbReference type="InterPro" id="IPR021967">
    <property type="entry name" value="Nup98_C"/>
</dbReference>
<feature type="compositionally biased region" description="Low complexity" evidence="1">
    <location>
        <begin position="689"/>
        <end position="703"/>
    </location>
</feature>
<feature type="compositionally biased region" description="Basic and acidic residues" evidence="1">
    <location>
        <begin position="191"/>
        <end position="201"/>
    </location>
</feature>
<dbReference type="AlphaFoldDB" id="A0A9P6E9Q4"/>
<feature type="region of interest" description="Disordered" evidence="1">
    <location>
        <begin position="322"/>
        <end position="342"/>
    </location>
</feature>
<evidence type="ECO:0000313" key="3">
    <source>
        <dbReference type="EMBL" id="KAF9525060.1"/>
    </source>
</evidence>
<feature type="region of interest" description="Disordered" evidence="1">
    <location>
        <begin position="170"/>
        <end position="201"/>
    </location>
</feature>
<sequence>MTRFAVYSSDSNTDEEEETIQNVPPPTKLRPQTPSDAEEEVEQDSEEEEESGGSEHEQSGSSELEEDQLPPSHPRRRKSGSRDRNALVADEHGDFRFAHEVDRRVSSLSLSPRTSPGVKQPPRNRGDTTVIPWAHHVGVDVQKMHVMQASLFRTPEEAAALRALNEQGGTKGSTIRLDFDKPQGVGKKHRRDSDGDGLRYDSRERASFGHDIDPPAFRPSRKYARVDIKSSVANGSEGAYFDAGLALGRSFRVGWGPGGQLVHLGSLCIPTSPLNTTSNSSIITLTKSLPSLVHQRPEPPNPQLLSPASLAAKLLQHHLSHTTISRDESGTPIAKPNSSQDTPNPLNFASFVSLFPATDPSGAAPVFRLGSALYDPIDVHLGRSKTATTSPDLRNRITALCRKTALSKWLEDVVKSTVDGDLRVEANNSNVKYTAADAAFTYLTGHQIAEACSKAADGGYLKLATLISQAGGDELYRKDLLSQLDVWKADKLNPGSNSMLGNTQSGQVGRAVWRIYTVLAGLLDQVDDKSRPEADVCAGLDWKRVFGLCLWYGTGVDSSIADVVTQYESILLRNSRGPSLKEVAHPIPRWAVQDSKKGLVAPVPAPSNLGSLLPSPSTPASSEALPDDPLYALIKLYANPTLSLSKALDPLSFSRSAVDVGVAMCWHLYIILSRVMRVRDFADRTNAIAPASRPKSSNKPRSSLANQNGAAVRYRSESSSLGDDDDDEKRVDGLSSTANLLASSYAFQLESWGLLQEAAFVLLHLEDSAGRMKAIKDLLARSASRLDEWMVHGLAGSLKLPMTWIDEAKAMYEFDCGNVYTAYELYISAQSYNAAHQIAVQELAPDAVIRKDFELLQSLFAPLDMSGRRDKIEGWFVRGQIFLDYVKIVTQLPQLLDNVAVDVEQEVEPDASQAEEIEELTKRVPKIIAVLPDVFHRPRLVDKRHPAALEDMTRDLLKLVERARPLTLLTMQQSTSTILDGASKIDLIKVIGYARFIESIEA</sequence>
<feature type="domain" description="Nuclear pore complex protein NUP96 C-terminal" evidence="2">
    <location>
        <begin position="438"/>
        <end position="812"/>
    </location>
</feature>
<name>A0A9P6E9Q4_9AGAR</name>
<comment type="caution">
    <text evidence="3">The sequence shown here is derived from an EMBL/GenBank/DDBJ whole genome shotgun (WGS) entry which is preliminary data.</text>
</comment>
<proteinExistence type="predicted"/>
<feature type="region of interest" description="Disordered" evidence="1">
    <location>
        <begin position="104"/>
        <end position="127"/>
    </location>
</feature>
<evidence type="ECO:0000256" key="1">
    <source>
        <dbReference type="SAM" id="MobiDB-lite"/>
    </source>
</evidence>
<feature type="compositionally biased region" description="Acidic residues" evidence="1">
    <location>
        <begin position="36"/>
        <end position="52"/>
    </location>
</feature>
<keyword evidence="4" id="KW-1185">Reference proteome</keyword>
<dbReference type="OrthoDB" id="3797628at2759"/>
<evidence type="ECO:0000313" key="4">
    <source>
        <dbReference type="Proteomes" id="UP000807306"/>
    </source>
</evidence>
<gene>
    <name evidence="3" type="ORF">CPB83DRAFT_860192</name>
</gene>
<organism evidence="3 4">
    <name type="scientific">Crepidotus variabilis</name>
    <dbReference type="NCBI Taxonomy" id="179855"/>
    <lineage>
        <taxon>Eukaryota</taxon>
        <taxon>Fungi</taxon>
        <taxon>Dikarya</taxon>
        <taxon>Basidiomycota</taxon>
        <taxon>Agaricomycotina</taxon>
        <taxon>Agaricomycetes</taxon>
        <taxon>Agaricomycetidae</taxon>
        <taxon>Agaricales</taxon>
        <taxon>Agaricineae</taxon>
        <taxon>Crepidotaceae</taxon>
        <taxon>Crepidotus</taxon>
    </lineage>
</organism>
<dbReference type="EMBL" id="MU157889">
    <property type="protein sequence ID" value="KAF9525060.1"/>
    <property type="molecule type" value="Genomic_DNA"/>
</dbReference>
<reference evidence="3" key="1">
    <citation type="submission" date="2020-11" db="EMBL/GenBank/DDBJ databases">
        <authorList>
            <consortium name="DOE Joint Genome Institute"/>
            <person name="Ahrendt S."/>
            <person name="Riley R."/>
            <person name="Andreopoulos W."/>
            <person name="Labutti K."/>
            <person name="Pangilinan J."/>
            <person name="Ruiz-Duenas F.J."/>
            <person name="Barrasa J.M."/>
            <person name="Sanchez-Garcia M."/>
            <person name="Camarero S."/>
            <person name="Miyauchi S."/>
            <person name="Serrano A."/>
            <person name="Linde D."/>
            <person name="Babiker R."/>
            <person name="Drula E."/>
            <person name="Ayuso-Fernandez I."/>
            <person name="Pacheco R."/>
            <person name="Padilla G."/>
            <person name="Ferreira P."/>
            <person name="Barriuso J."/>
            <person name="Kellner H."/>
            <person name="Castanera R."/>
            <person name="Alfaro M."/>
            <person name="Ramirez L."/>
            <person name="Pisabarro A.G."/>
            <person name="Kuo A."/>
            <person name="Tritt A."/>
            <person name="Lipzen A."/>
            <person name="He G."/>
            <person name="Yan M."/>
            <person name="Ng V."/>
            <person name="Cullen D."/>
            <person name="Martin F."/>
            <person name="Rosso M.-N."/>
            <person name="Henrissat B."/>
            <person name="Hibbett D."/>
            <person name="Martinez A.T."/>
            <person name="Grigoriev I.V."/>
        </authorList>
    </citation>
    <scope>NUCLEOTIDE SEQUENCE</scope>
    <source>
        <strain evidence="3">CBS 506.95</strain>
    </source>
</reference>
<protein>
    <submittedName>
        <fullName evidence="3">Nuclear protein 96-domain-containing protein</fullName>
    </submittedName>
</protein>
<feature type="compositionally biased region" description="Basic and acidic residues" evidence="1">
    <location>
        <begin position="80"/>
        <end position="90"/>
    </location>
</feature>
<evidence type="ECO:0000259" key="2">
    <source>
        <dbReference type="Pfam" id="PF12110"/>
    </source>
</evidence>
<feature type="region of interest" description="Disordered" evidence="1">
    <location>
        <begin position="689"/>
        <end position="730"/>
    </location>
</feature>
<accession>A0A9P6E9Q4</accession>